<proteinExistence type="predicted"/>
<sequence>MVSAGVRYFSPRSVLLPLIKKDRIQSVHPPLSYKKHLKNMDIAVTAFQVSWSKALDPKHHRVPPRLRSLAALSMKPALYSTYILISLFASRLSYRFTLSHRSTSKPDSVQL</sequence>
<keyword evidence="2" id="KW-1185">Reference proteome</keyword>
<reference evidence="1 2" key="1">
    <citation type="journal article" date="2022" name="Front. Cell. Infect. Microbiol.">
        <title>The Genomes of Two Strains of Taenia crassiceps the Animal Model for the Study of Human Cysticercosis.</title>
        <authorList>
            <person name="Bobes R.J."/>
            <person name="Estrada K."/>
            <person name="Rios-Valencia D.G."/>
            <person name="Calderon-Gallegos A."/>
            <person name="de la Torre P."/>
            <person name="Carrero J.C."/>
            <person name="Sanchez-Flores A."/>
            <person name="Laclette J.P."/>
        </authorList>
    </citation>
    <scope>NUCLEOTIDE SEQUENCE [LARGE SCALE GENOMIC DNA]</scope>
    <source>
        <strain evidence="1">WFUcys</strain>
    </source>
</reference>
<comment type="caution">
    <text evidence="1">The sequence shown here is derived from an EMBL/GenBank/DDBJ whole genome shotgun (WGS) entry which is preliminary data.</text>
</comment>
<evidence type="ECO:0000313" key="1">
    <source>
        <dbReference type="EMBL" id="KAL5109641.1"/>
    </source>
</evidence>
<accession>A0ABR4QJ14</accession>
<name>A0ABR4QJ14_9CEST</name>
<dbReference type="EMBL" id="JAKROA010000002">
    <property type="protein sequence ID" value="KAL5109641.1"/>
    <property type="molecule type" value="Genomic_DNA"/>
</dbReference>
<organism evidence="1 2">
    <name type="scientific">Taenia crassiceps</name>
    <dbReference type="NCBI Taxonomy" id="6207"/>
    <lineage>
        <taxon>Eukaryota</taxon>
        <taxon>Metazoa</taxon>
        <taxon>Spiralia</taxon>
        <taxon>Lophotrochozoa</taxon>
        <taxon>Platyhelminthes</taxon>
        <taxon>Cestoda</taxon>
        <taxon>Eucestoda</taxon>
        <taxon>Cyclophyllidea</taxon>
        <taxon>Taeniidae</taxon>
        <taxon>Taenia</taxon>
    </lineage>
</organism>
<gene>
    <name evidence="1" type="ORF">TcWFU_000107</name>
</gene>
<evidence type="ECO:0000313" key="2">
    <source>
        <dbReference type="Proteomes" id="UP001651158"/>
    </source>
</evidence>
<dbReference type="Proteomes" id="UP001651158">
    <property type="component" value="Unassembled WGS sequence"/>
</dbReference>
<protein>
    <submittedName>
        <fullName evidence="1">Uncharacterized protein</fullName>
    </submittedName>
</protein>